<dbReference type="InterPro" id="IPR041726">
    <property type="entry name" value="ACAD10_11_N"/>
</dbReference>
<dbReference type="Gene3D" id="3.90.1200.10">
    <property type="match status" value="1"/>
</dbReference>
<dbReference type="PANTHER" id="PTHR47829">
    <property type="entry name" value="HYDROLASE, PUTATIVE (AFU_ORTHOLOGUE AFUA_1G12880)-RELATED"/>
    <property type="match status" value="1"/>
</dbReference>
<sequence>MSPGTGSMPGLSQDLDNGALGHYLAKSGKIPDLRLPVVTTKIGYGQSNPTYFVDDATGARFILRKKPPGPAISPVAHRIDREFRVLEALGSVKGFPVPKVFDLCEDASIIGTPFYVMEFVKGRIITDVDLGELSPGDRRKTTFSLIEGQQAAVKDIKSGKALGRAHENYDKIVEYVRNNLPDDRYAIMHGDFKFDNLSRKESGIPEPQELLDRYAEIVGFDLRKDGGGKDWDTAVIFHYLRGGTISHGIQARTINGQASSRFSHIYFGQTKAMLDAAFERVKKLESEAVGGPKL</sequence>
<dbReference type="InterPro" id="IPR002575">
    <property type="entry name" value="Aminoglycoside_PTrfase"/>
</dbReference>
<proteinExistence type="predicted"/>
<name>A0ABR1NUZ7_DIAER</name>
<dbReference type="InterPro" id="IPR011009">
    <property type="entry name" value="Kinase-like_dom_sf"/>
</dbReference>
<dbReference type="Proteomes" id="UP001430848">
    <property type="component" value="Unassembled WGS sequence"/>
</dbReference>
<dbReference type="EMBL" id="JAKNSF020000101">
    <property type="protein sequence ID" value="KAK7716027.1"/>
    <property type="molecule type" value="Genomic_DNA"/>
</dbReference>
<feature type="domain" description="Aminoglycoside phosphotransferase" evidence="1">
    <location>
        <begin position="40"/>
        <end position="197"/>
    </location>
</feature>
<keyword evidence="3" id="KW-1185">Reference proteome</keyword>
<dbReference type="InterPro" id="IPR052898">
    <property type="entry name" value="ACAD10-like"/>
</dbReference>
<protein>
    <recommendedName>
        <fullName evidence="1">Aminoglycoside phosphotransferase domain-containing protein</fullName>
    </recommendedName>
</protein>
<accession>A0ABR1NUZ7</accession>
<evidence type="ECO:0000313" key="2">
    <source>
        <dbReference type="EMBL" id="KAK7716027.1"/>
    </source>
</evidence>
<dbReference type="SUPFAM" id="SSF56112">
    <property type="entry name" value="Protein kinase-like (PK-like)"/>
    <property type="match status" value="1"/>
</dbReference>
<dbReference type="PANTHER" id="PTHR47829:SF1">
    <property type="entry name" value="HAD FAMILY PHOSPHATASE"/>
    <property type="match status" value="1"/>
</dbReference>
<evidence type="ECO:0000313" key="3">
    <source>
        <dbReference type="Proteomes" id="UP001430848"/>
    </source>
</evidence>
<gene>
    <name evidence="2" type="ORF">SLS63_011142</name>
</gene>
<dbReference type="Gene3D" id="3.30.200.20">
    <property type="entry name" value="Phosphorylase Kinase, domain 1"/>
    <property type="match status" value="1"/>
</dbReference>
<reference evidence="2 3" key="1">
    <citation type="submission" date="2024-02" db="EMBL/GenBank/DDBJ databases">
        <title>De novo assembly and annotation of 12 fungi associated with fruit tree decline syndrome in Ontario, Canada.</title>
        <authorList>
            <person name="Sulman M."/>
            <person name="Ellouze W."/>
            <person name="Ilyukhin E."/>
        </authorList>
    </citation>
    <scope>NUCLEOTIDE SEQUENCE [LARGE SCALE GENOMIC DNA]</scope>
    <source>
        <strain evidence="2 3">M169</strain>
    </source>
</reference>
<evidence type="ECO:0000259" key="1">
    <source>
        <dbReference type="Pfam" id="PF01636"/>
    </source>
</evidence>
<organism evidence="2 3">
    <name type="scientific">Diaporthe eres</name>
    <name type="common">Phomopsis oblonga</name>
    <dbReference type="NCBI Taxonomy" id="83184"/>
    <lineage>
        <taxon>Eukaryota</taxon>
        <taxon>Fungi</taxon>
        <taxon>Dikarya</taxon>
        <taxon>Ascomycota</taxon>
        <taxon>Pezizomycotina</taxon>
        <taxon>Sordariomycetes</taxon>
        <taxon>Sordariomycetidae</taxon>
        <taxon>Diaporthales</taxon>
        <taxon>Diaporthaceae</taxon>
        <taxon>Diaporthe</taxon>
        <taxon>Diaporthe eres species complex</taxon>
    </lineage>
</organism>
<comment type="caution">
    <text evidence="2">The sequence shown here is derived from an EMBL/GenBank/DDBJ whole genome shotgun (WGS) entry which is preliminary data.</text>
</comment>
<dbReference type="CDD" id="cd05154">
    <property type="entry name" value="ACAD10_11_N-like"/>
    <property type="match status" value="1"/>
</dbReference>
<dbReference type="Pfam" id="PF01636">
    <property type="entry name" value="APH"/>
    <property type="match status" value="1"/>
</dbReference>